<evidence type="ECO:0000313" key="2">
    <source>
        <dbReference type="Proteomes" id="UP001246244"/>
    </source>
</evidence>
<evidence type="ECO:0000313" key="1">
    <source>
        <dbReference type="EMBL" id="MDR7666205.1"/>
    </source>
</evidence>
<dbReference type="RefSeq" id="WP_310576233.1">
    <property type="nucleotide sequence ID" value="NZ_JAVKPK010000041.1"/>
</dbReference>
<dbReference type="Proteomes" id="UP001246244">
    <property type="component" value="Unassembled WGS sequence"/>
</dbReference>
<reference evidence="2" key="1">
    <citation type="submission" date="2023-07" db="EMBL/GenBank/DDBJ databases">
        <title>Whole-genome sequencing of a new Methanosarcina sp. Z-7115.</title>
        <authorList>
            <person name="Zhilina T.N."/>
            <person name="Merkel A.Y."/>
        </authorList>
    </citation>
    <scope>NUCLEOTIDE SEQUENCE [LARGE SCALE GENOMIC DNA]</scope>
    <source>
        <strain evidence="2">Z-7115</strain>
    </source>
</reference>
<dbReference type="EMBL" id="JAVKPK010000041">
    <property type="protein sequence ID" value="MDR7666205.1"/>
    <property type="molecule type" value="Genomic_DNA"/>
</dbReference>
<proteinExistence type="predicted"/>
<gene>
    <name evidence="1" type="ORF">RG963_10545</name>
</gene>
<accession>A0ABU2D2J6</accession>
<name>A0ABU2D2J6_9EURY</name>
<keyword evidence="2" id="KW-1185">Reference proteome</keyword>
<comment type="caution">
    <text evidence="1">The sequence shown here is derived from an EMBL/GenBank/DDBJ whole genome shotgun (WGS) entry which is preliminary data.</text>
</comment>
<organism evidence="1 2">
    <name type="scientific">Methanosarcina baikalica</name>
    <dbReference type="NCBI Taxonomy" id="3073890"/>
    <lineage>
        <taxon>Archaea</taxon>
        <taxon>Methanobacteriati</taxon>
        <taxon>Methanobacteriota</taxon>
        <taxon>Stenosarchaea group</taxon>
        <taxon>Methanomicrobia</taxon>
        <taxon>Methanosarcinales</taxon>
        <taxon>Methanosarcinaceae</taxon>
        <taxon>Methanosarcina</taxon>
    </lineage>
</organism>
<protein>
    <submittedName>
        <fullName evidence="1">Uncharacterized protein</fullName>
    </submittedName>
</protein>
<sequence length="77" mass="8801">MKTGFKTKSRDGALIGKKKREIEIEDRFKDNDRDSPGEDTVETIFLQHIEPTSTFHTVKYSESGVLKHIDCKNCENG</sequence>